<dbReference type="InterPro" id="IPR036291">
    <property type="entry name" value="NAD(P)-bd_dom_sf"/>
</dbReference>
<dbReference type="EC" id="1.1.1.-" evidence="3"/>
<dbReference type="GO" id="GO:0016491">
    <property type="term" value="F:oxidoreductase activity"/>
    <property type="evidence" value="ECO:0007669"/>
    <property type="project" value="UniProtKB-KW"/>
</dbReference>
<accession>A0A1J5QMR4</accession>
<evidence type="ECO:0000256" key="2">
    <source>
        <dbReference type="ARBA" id="ARBA00023002"/>
    </source>
</evidence>
<dbReference type="PANTHER" id="PTHR24321">
    <property type="entry name" value="DEHYDROGENASES, SHORT CHAIN"/>
    <property type="match status" value="1"/>
</dbReference>
<proteinExistence type="inferred from homology"/>
<name>A0A1J5QMR4_9ZZZZ</name>
<comment type="similarity">
    <text evidence="1">Belongs to the short-chain dehydrogenases/reductases (SDR) family.</text>
</comment>
<dbReference type="Pfam" id="PF00106">
    <property type="entry name" value="adh_short"/>
    <property type="match status" value="1"/>
</dbReference>
<keyword evidence="2 3" id="KW-0560">Oxidoreductase</keyword>
<dbReference type="InterPro" id="IPR002347">
    <property type="entry name" value="SDR_fam"/>
</dbReference>
<protein>
    <submittedName>
        <fullName evidence="3">2,5-dichloro-2,5-cyclohexadiene-1,4-diol dehydrogenase</fullName>
        <ecNumber evidence="3">1.1.1.-</ecNumber>
    </submittedName>
</protein>
<dbReference type="Gene3D" id="3.40.50.720">
    <property type="entry name" value="NAD(P)-binding Rossmann-like Domain"/>
    <property type="match status" value="1"/>
</dbReference>
<dbReference type="PRINTS" id="PR00080">
    <property type="entry name" value="SDRFAMILY"/>
</dbReference>
<dbReference type="PRINTS" id="PR00081">
    <property type="entry name" value="GDHRDH"/>
</dbReference>
<gene>
    <name evidence="3" type="primary">linC_1</name>
    <name evidence="3" type="ORF">GALL_369920</name>
</gene>
<comment type="caution">
    <text evidence="3">The sequence shown here is derived from an EMBL/GenBank/DDBJ whole genome shotgun (WGS) entry which is preliminary data.</text>
</comment>
<dbReference type="EMBL" id="MLJW01000950">
    <property type="protein sequence ID" value="OIQ81244.1"/>
    <property type="molecule type" value="Genomic_DNA"/>
</dbReference>
<dbReference type="PANTHER" id="PTHR24321:SF8">
    <property type="entry name" value="ESTRADIOL 17-BETA-DEHYDROGENASE 8-RELATED"/>
    <property type="match status" value="1"/>
</dbReference>
<reference evidence="3" key="1">
    <citation type="submission" date="2016-10" db="EMBL/GenBank/DDBJ databases">
        <title>Sequence of Gallionella enrichment culture.</title>
        <authorList>
            <person name="Poehlein A."/>
            <person name="Muehling M."/>
            <person name="Daniel R."/>
        </authorList>
    </citation>
    <scope>NUCLEOTIDE SEQUENCE</scope>
</reference>
<dbReference type="AlphaFoldDB" id="A0A1J5QMR4"/>
<organism evidence="3">
    <name type="scientific">mine drainage metagenome</name>
    <dbReference type="NCBI Taxonomy" id="410659"/>
    <lineage>
        <taxon>unclassified sequences</taxon>
        <taxon>metagenomes</taxon>
        <taxon>ecological metagenomes</taxon>
    </lineage>
</organism>
<evidence type="ECO:0000256" key="1">
    <source>
        <dbReference type="ARBA" id="ARBA00006484"/>
    </source>
</evidence>
<dbReference type="CDD" id="cd05233">
    <property type="entry name" value="SDR_c"/>
    <property type="match status" value="1"/>
</dbReference>
<dbReference type="FunFam" id="3.40.50.720:FF:000084">
    <property type="entry name" value="Short-chain dehydrogenase reductase"/>
    <property type="match status" value="1"/>
</dbReference>
<dbReference type="SUPFAM" id="SSF51735">
    <property type="entry name" value="NAD(P)-binding Rossmann-fold domains"/>
    <property type="match status" value="1"/>
</dbReference>
<dbReference type="InterPro" id="IPR020904">
    <property type="entry name" value="Sc_DH/Rdtase_CS"/>
</dbReference>
<dbReference type="PROSITE" id="PS00061">
    <property type="entry name" value="ADH_SHORT"/>
    <property type="match status" value="1"/>
</dbReference>
<evidence type="ECO:0000313" key="3">
    <source>
        <dbReference type="EMBL" id="OIQ81244.1"/>
    </source>
</evidence>
<sequence>MDNPRVLRPDTFSGKTAIVTGAGSGIGRATALEFAATGANVICSDLHADTAQETLALIQKAGGNGSVVAGDVSRQEIVDAVIKACQGRVDALANIAGIMDGFLPVAELDDATWEKVIAVNLTGPMRLTRAVLPLMLKAKKGAIINIASEAGLRGSAAGTAYTSSKHAVIGLTRSTAFFYGRSGIRTNAICPGGVKTNIDGTPKSKFGYDLCAATFGLATRFAEPEELSSLICWLASDAAINVNGAIIASDGGWSAA</sequence>